<dbReference type="Gramene" id="PNW81100">
    <property type="protein sequence ID" value="PNW81100"/>
    <property type="gene ID" value="CHLRE_07g341251v5"/>
</dbReference>
<keyword evidence="2" id="KW-0812">Transmembrane</keyword>
<dbReference type="ExpressionAtlas" id="A0A2K3DKR1">
    <property type="expression patterns" value="baseline and differential"/>
</dbReference>
<keyword evidence="5" id="KW-1185">Reference proteome</keyword>
<dbReference type="Gene3D" id="3.30.200.20">
    <property type="entry name" value="Phosphorylase Kinase, domain 1"/>
    <property type="match status" value="1"/>
</dbReference>
<keyword evidence="2" id="KW-1133">Transmembrane helix</keyword>
<dbReference type="Gene3D" id="1.10.510.10">
    <property type="entry name" value="Transferase(Phosphotransferase) domain 1"/>
    <property type="match status" value="1"/>
</dbReference>
<gene>
    <name evidence="4" type="ORF">CHLRE_07g341251v5</name>
</gene>
<evidence type="ECO:0000313" key="4">
    <source>
        <dbReference type="EMBL" id="PNW81100.1"/>
    </source>
</evidence>
<dbReference type="KEGG" id="cre:CHLRE_07g341251v5"/>
<evidence type="ECO:0000256" key="2">
    <source>
        <dbReference type="SAM" id="Phobius"/>
    </source>
</evidence>
<feature type="region of interest" description="Disordered" evidence="1">
    <location>
        <begin position="482"/>
        <end position="520"/>
    </location>
</feature>
<dbReference type="InterPro" id="IPR000719">
    <property type="entry name" value="Prot_kinase_dom"/>
</dbReference>
<dbReference type="Proteomes" id="UP000006906">
    <property type="component" value="Chromosome 7"/>
</dbReference>
<feature type="region of interest" description="Disordered" evidence="1">
    <location>
        <begin position="360"/>
        <end position="380"/>
    </location>
</feature>
<evidence type="ECO:0000259" key="3">
    <source>
        <dbReference type="PROSITE" id="PS50011"/>
    </source>
</evidence>
<dbReference type="EMBL" id="CM008968">
    <property type="protein sequence ID" value="PNW81100.1"/>
    <property type="molecule type" value="Genomic_DNA"/>
</dbReference>
<dbReference type="STRING" id="3055.A0A2K3DKR1"/>
<dbReference type="GO" id="GO:0007165">
    <property type="term" value="P:signal transduction"/>
    <property type="evidence" value="ECO:0000318"/>
    <property type="project" value="GO_Central"/>
</dbReference>
<dbReference type="PROSITE" id="PS50011">
    <property type="entry name" value="PROTEIN_KINASE_DOM"/>
    <property type="match status" value="1"/>
</dbReference>
<dbReference type="SMART" id="SM00220">
    <property type="entry name" value="S_TKc"/>
    <property type="match status" value="1"/>
</dbReference>
<evidence type="ECO:0000313" key="5">
    <source>
        <dbReference type="Proteomes" id="UP000006906"/>
    </source>
</evidence>
<protein>
    <recommendedName>
        <fullName evidence="3">Protein kinase domain-containing protein</fullName>
    </recommendedName>
</protein>
<feature type="transmembrane region" description="Helical" evidence="2">
    <location>
        <begin position="224"/>
        <end position="249"/>
    </location>
</feature>
<sequence>MRHTQYWQHFRPLVQPQHGRAGAGTADLVGLSGAARPEAPSWRILERSDPGSQARLLSSNFIFFSESCNPLPGRVDNLGQLAELVAAAQATGQLPADIPISITPRVNQTGCVDINSNSEASAYPMARRCWPDVVAFESMVASGQEINSAGAPEATNYIWVVQNLTSPCLRLADDKCLDAYGPVGCNAWAISNIPPAPIVTMRNPNRGGLDASAQESGDDGNDTAVAIALACALGGAALLTLLTAGVVCWRSAWRRRRNGLGGDMASKLESRQLAAVDAEPNSKPAGGLAAVFSFTLCTDVSERTTAKGAATAVVAAAAGGSQAGAVGSFTEECIECTDASGRTAGARESTADGCLLKDEDTSGIGTASRQTSLQPRVSPNGSEAAPLLLAGPVLPTSPFRPDLDLNLSINAGVAVTAAGGAVLRTEPKVAATATAVAVPPPAVAAAAVAAGVAAVMMPPQQQMAALLPGFRQTNAVAVGAPQVPQPQLPLPARRHSPPGDISSSSFGPPDPAAAATPAAAEALRSDRRACGTATCSHTPAQAQLLLSSAGRAAAVEPVSYVSSIRQAAGLGSGVEDGTGGTVDGNQDDGHLKFPAVNTAAAADVSGSGCAVESAGAHCMSVPLGLETLGVGPSTAATVHPVVGSGGASTAGLHGSAAGGTAHVSGGLTECSISRSLPNMAAAAYASTDNTLHLLPVVRGCGGFGRVYEGVYQGQKVAVKMLVRDGEGAAAGNTAALVTALQQEINVLGRCSHPNVVRLIAACLDPRQPCLVMELCGTSLEALIYNRRCGEGGANAAAQSPLMPLDQVLNVALGISSALSYMHPTITHRDLKPANVLLNNAHSDLPEVKLADFGLARIRATTMPTLEPEAGTTAYIAPECFDVTNTIITHHADLYSLGVCIWAMFTGEQPWRDFSIVAIAFKVCVRSERLPLDRIPRSCCPPRLLQLVKLLFDADPRRRPAAEEVAKELMLVKQQLLRQQKA</sequence>
<dbReference type="InterPro" id="IPR051681">
    <property type="entry name" value="Ser/Thr_Kinases-Pseudokinases"/>
</dbReference>
<name>A0A2K3DKR1_CHLRE</name>
<dbReference type="PaxDb" id="3055-EDO95865"/>
<dbReference type="OrthoDB" id="538027at2759"/>
<dbReference type="InterPro" id="IPR011009">
    <property type="entry name" value="Kinase-like_dom_sf"/>
</dbReference>
<dbReference type="GO" id="GO:0005524">
    <property type="term" value="F:ATP binding"/>
    <property type="evidence" value="ECO:0007669"/>
    <property type="project" value="InterPro"/>
</dbReference>
<dbReference type="SUPFAM" id="SSF56112">
    <property type="entry name" value="Protein kinase-like (PK-like)"/>
    <property type="match status" value="1"/>
</dbReference>
<accession>A0A2K3DKR1</accession>
<proteinExistence type="predicted"/>
<dbReference type="InterPro" id="IPR008271">
    <property type="entry name" value="Ser/Thr_kinase_AS"/>
</dbReference>
<dbReference type="PROSITE" id="PS00108">
    <property type="entry name" value="PROTEIN_KINASE_ST"/>
    <property type="match status" value="1"/>
</dbReference>
<dbReference type="Pfam" id="PF00069">
    <property type="entry name" value="Pkinase"/>
    <property type="match status" value="1"/>
</dbReference>
<feature type="domain" description="Protein kinase" evidence="3">
    <location>
        <begin position="692"/>
        <end position="970"/>
    </location>
</feature>
<feature type="compositionally biased region" description="Polar residues" evidence="1">
    <location>
        <begin position="363"/>
        <end position="380"/>
    </location>
</feature>
<dbReference type="GO" id="GO:0004674">
    <property type="term" value="F:protein serine/threonine kinase activity"/>
    <property type="evidence" value="ECO:0000318"/>
    <property type="project" value="GO_Central"/>
</dbReference>
<reference evidence="4 5" key="1">
    <citation type="journal article" date="2007" name="Science">
        <title>The Chlamydomonas genome reveals the evolution of key animal and plant functions.</title>
        <authorList>
            <person name="Merchant S.S."/>
            <person name="Prochnik S.E."/>
            <person name="Vallon O."/>
            <person name="Harris E.H."/>
            <person name="Karpowicz S.J."/>
            <person name="Witman G.B."/>
            <person name="Terry A."/>
            <person name="Salamov A."/>
            <person name="Fritz-Laylin L.K."/>
            <person name="Marechal-Drouard L."/>
            <person name="Marshall W.F."/>
            <person name="Qu L.H."/>
            <person name="Nelson D.R."/>
            <person name="Sanderfoot A.A."/>
            <person name="Spalding M.H."/>
            <person name="Kapitonov V.V."/>
            <person name="Ren Q."/>
            <person name="Ferris P."/>
            <person name="Lindquist E."/>
            <person name="Shapiro H."/>
            <person name="Lucas S.M."/>
            <person name="Grimwood J."/>
            <person name="Schmutz J."/>
            <person name="Cardol P."/>
            <person name="Cerutti H."/>
            <person name="Chanfreau G."/>
            <person name="Chen C.L."/>
            <person name="Cognat V."/>
            <person name="Croft M.T."/>
            <person name="Dent R."/>
            <person name="Dutcher S."/>
            <person name="Fernandez E."/>
            <person name="Fukuzawa H."/>
            <person name="Gonzalez-Ballester D."/>
            <person name="Gonzalez-Halphen D."/>
            <person name="Hallmann A."/>
            <person name="Hanikenne M."/>
            <person name="Hippler M."/>
            <person name="Inwood W."/>
            <person name="Jabbari K."/>
            <person name="Kalanon M."/>
            <person name="Kuras R."/>
            <person name="Lefebvre P.A."/>
            <person name="Lemaire S.D."/>
            <person name="Lobanov A.V."/>
            <person name="Lohr M."/>
            <person name="Manuell A."/>
            <person name="Meier I."/>
            <person name="Mets L."/>
            <person name="Mittag M."/>
            <person name="Mittelmeier T."/>
            <person name="Moroney J.V."/>
            <person name="Moseley J."/>
            <person name="Napoli C."/>
            <person name="Nedelcu A.M."/>
            <person name="Niyogi K."/>
            <person name="Novoselov S.V."/>
            <person name="Paulsen I.T."/>
            <person name="Pazour G."/>
            <person name="Purton S."/>
            <person name="Ral J.P."/>
            <person name="Riano-Pachon D.M."/>
            <person name="Riekhof W."/>
            <person name="Rymarquis L."/>
            <person name="Schroda M."/>
            <person name="Stern D."/>
            <person name="Umen J."/>
            <person name="Willows R."/>
            <person name="Wilson N."/>
            <person name="Zimmer S.L."/>
            <person name="Allmer J."/>
            <person name="Balk J."/>
            <person name="Bisova K."/>
            <person name="Chen C.J."/>
            <person name="Elias M."/>
            <person name="Gendler K."/>
            <person name="Hauser C."/>
            <person name="Lamb M.R."/>
            <person name="Ledford H."/>
            <person name="Long J.C."/>
            <person name="Minagawa J."/>
            <person name="Page M.D."/>
            <person name="Pan J."/>
            <person name="Pootakham W."/>
            <person name="Roje S."/>
            <person name="Rose A."/>
            <person name="Stahlberg E."/>
            <person name="Terauchi A.M."/>
            <person name="Yang P."/>
            <person name="Ball S."/>
            <person name="Bowler C."/>
            <person name="Dieckmann C.L."/>
            <person name="Gladyshev V.N."/>
            <person name="Green P."/>
            <person name="Jorgensen R."/>
            <person name="Mayfield S."/>
            <person name="Mueller-Roeber B."/>
            <person name="Rajamani S."/>
            <person name="Sayre R.T."/>
            <person name="Brokstein P."/>
            <person name="Dubchak I."/>
            <person name="Goodstein D."/>
            <person name="Hornick L."/>
            <person name="Huang Y.W."/>
            <person name="Jhaveri J."/>
            <person name="Luo Y."/>
            <person name="Martinez D."/>
            <person name="Ngau W.C."/>
            <person name="Otillar B."/>
            <person name="Poliakov A."/>
            <person name="Porter A."/>
            <person name="Szajkowski L."/>
            <person name="Werner G."/>
            <person name="Zhou K."/>
            <person name="Grigoriev I.V."/>
            <person name="Rokhsar D.S."/>
            <person name="Grossman A.R."/>
        </authorList>
    </citation>
    <scope>NUCLEOTIDE SEQUENCE [LARGE SCALE GENOMIC DNA]</scope>
    <source>
        <strain evidence="5">CC-503</strain>
    </source>
</reference>
<dbReference type="AlphaFoldDB" id="A0A2K3DKR1"/>
<dbReference type="PANTHER" id="PTHR44329:SF214">
    <property type="entry name" value="PROTEIN KINASE DOMAIN-CONTAINING PROTEIN"/>
    <property type="match status" value="1"/>
</dbReference>
<dbReference type="InParanoid" id="A0A2K3DKR1"/>
<organism evidence="4 5">
    <name type="scientific">Chlamydomonas reinhardtii</name>
    <name type="common">Chlamydomonas smithii</name>
    <dbReference type="NCBI Taxonomy" id="3055"/>
    <lineage>
        <taxon>Eukaryota</taxon>
        <taxon>Viridiplantae</taxon>
        <taxon>Chlorophyta</taxon>
        <taxon>core chlorophytes</taxon>
        <taxon>Chlorophyceae</taxon>
        <taxon>CS clade</taxon>
        <taxon>Chlamydomonadales</taxon>
        <taxon>Chlamydomonadaceae</taxon>
        <taxon>Chlamydomonas</taxon>
    </lineage>
</organism>
<dbReference type="PANTHER" id="PTHR44329">
    <property type="entry name" value="SERINE/THREONINE-PROTEIN KINASE TNNI3K-RELATED"/>
    <property type="match status" value="1"/>
</dbReference>
<keyword evidence="2" id="KW-0472">Membrane</keyword>
<dbReference type="RefSeq" id="XP_042922950.1">
    <property type="nucleotide sequence ID" value="XM_043064357.1"/>
</dbReference>
<evidence type="ECO:0000256" key="1">
    <source>
        <dbReference type="SAM" id="MobiDB-lite"/>
    </source>
</evidence>
<dbReference type="GeneID" id="66054117"/>